<evidence type="ECO:0000256" key="5">
    <source>
        <dbReference type="ARBA" id="ARBA00038359"/>
    </source>
</evidence>
<reference evidence="10" key="1">
    <citation type="journal article" date="2017" name="Genome Biol.">
        <title>Comparative genomics reveals high biological diversity and specific adaptations in the industrially and medically important fungal genus Aspergillus.</title>
        <authorList>
            <person name="de Vries R.P."/>
            <person name="Riley R."/>
            <person name="Wiebenga A."/>
            <person name="Aguilar-Osorio G."/>
            <person name="Amillis S."/>
            <person name="Uchima C.A."/>
            <person name="Anderluh G."/>
            <person name="Asadollahi M."/>
            <person name="Askin M."/>
            <person name="Barry K."/>
            <person name="Battaglia E."/>
            <person name="Bayram O."/>
            <person name="Benocci T."/>
            <person name="Braus-Stromeyer S.A."/>
            <person name="Caldana C."/>
            <person name="Canovas D."/>
            <person name="Cerqueira G.C."/>
            <person name="Chen F."/>
            <person name="Chen W."/>
            <person name="Choi C."/>
            <person name="Clum A."/>
            <person name="Dos Santos R.A."/>
            <person name="Damasio A.R."/>
            <person name="Diallinas G."/>
            <person name="Emri T."/>
            <person name="Fekete E."/>
            <person name="Flipphi M."/>
            <person name="Freyberg S."/>
            <person name="Gallo A."/>
            <person name="Gournas C."/>
            <person name="Habgood R."/>
            <person name="Hainaut M."/>
            <person name="Harispe M.L."/>
            <person name="Henrissat B."/>
            <person name="Hilden K.S."/>
            <person name="Hope R."/>
            <person name="Hossain A."/>
            <person name="Karabika E."/>
            <person name="Karaffa L."/>
            <person name="Karanyi Z."/>
            <person name="Krasevec N."/>
            <person name="Kuo A."/>
            <person name="Kusch H."/>
            <person name="LaButti K."/>
            <person name="Lagendijk E.L."/>
            <person name="Lapidus A."/>
            <person name="Levasseur A."/>
            <person name="Lindquist E."/>
            <person name="Lipzen A."/>
            <person name="Logrieco A.F."/>
            <person name="MacCabe A."/>
            <person name="Maekelae M.R."/>
            <person name="Malavazi I."/>
            <person name="Melin P."/>
            <person name="Meyer V."/>
            <person name="Mielnichuk N."/>
            <person name="Miskei M."/>
            <person name="Molnar A.P."/>
            <person name="Mule G."/>
            <person name="Ngan C.Y."/>
            <person name="Orejas M."/>
            <person name="Orosz E."/>
            <person name="Ouedraogo J.P."/>
            <person name="Overkamp K.M."/>
            <person name="Park H.-S."/>
            <person name="Perrone G."/>
            <person name="Piumi F."/>
            <person name="Punt P.J."/>
            <person name="Ram A.F."/>
            <person name="Ramon A."/>
            <person name="Rauscher S."/>
            <person name="Record E."/>
            <person name="Riano-Pachon D.M."/>
            <person name="Robert V."/>
            <person name="Roehrig J."/>
            <person name="Ruller R."/>
            <person name="Salamov A."/>
            <person name="Salih N.S."/>
            <person name="Samson R.A."/>
            <person name="Sandor E."/>
            <person name="Sanguinetti M."/>
            <person name="Schuetze T."/>
            <person name="Sepcic K."/>
            <person name="Shelest E."/>
            <person name="Sherlock G."/>
            <person name="Sophianopoulou V."/>
            <person name="Squina F.M."/>
            <person name="Sun H."/>
            <person name="Susca A."/>
            <person name="Todd R.B."/>
            <person name="Tsang A."/>
            <person name="Unkles S.E."/>
            <person name="van de Wiele N."/>
            <person name="van Rossen-Uffink D."/>
            <person name="Oliveira J.V."/>
            <person name="Vesth T.C."/>
            <person name="Visser J."/>
            <person name="Yu J.-H."/>
            <person name="Zhou M."/>
            <person name="Andersen M.R."/>
            <person name="Archer D.B."/>
            <person name="Baker S.E."/>
            <person name="Benoit I."/>
            <person name="Brakhage A.A."/>
            <person name="Braus G.H."/>
            <person name="Fischer R."/>
            <person name="Frisvad J.C."/>
            <person name="Goldman G.H."/>
            <person name="Houbraken J."/>
            <person name="Oakley B."/>
            <person name="Pocsi I."/>
            <person name="Scazzocchio C."/>
            <person name="Seiboth B."/>
            <person name="vanKuyk P.A."/>
            <person name="Wortman J."/>
            <person name="Dyer P.S."/>
            <person name="Grigoriev I.V."/>
        </authorList>
    </citation>
    <scope>NUCLEOTIDE SEQUENCE [LARGE SCALE GENOMIC DNA]</scope>
    <source>
        <strain evidence="10">DTO 134E9</strain>
    </source>
</reference>
<comment type="similarity">
    <text evidence="5">Belongs to the SAT4 family.</text>
</comment>
<feature type="transmembrane region" description="Helical" evidence="7">
    <location>
        <begin position="237"/>
        <end position="260"/>
    </location>
</feature>
<evidence type="ECO:0000256" key="2">
    <source>
        <dbReference type="ARBA" id="ARBA00022692"/>
    </source>
</evidence>
<evidence type="ECO:0000256" key="1">
    <source>
        <dbReference type="ARBA" id="ARBA00004141"/>
    </source>
</evidence>
<name>A0A1L9RIE1_ASPWE</name>
<dbReference type="InterPro" id="IPR049326">
    <property type="entry name" value="Rhodopsin_dom_fungi"/>
</dbReference>
<dbReference type="GeneID" id="63744156"/>
<dbReference type="PANTHER" id="PTHR33048:SF114">
    <property type="entry name" value="MEMBRANE PROTEIN PTH11-LIKE, PUTATIVE (AFU_ORTHOLOGUE AFUA_7G06620)-RELATED"/>
    <property type="match status" value="1"/>
</dbReference>
<evidence type="ECO:0000256" key="7">
    <source>
        <dbReference type="SAM" id="Phobius"/>
    </source>
</evidence>
<dbReference type="VEuPathDB" id="FungiDB:ASPWEDRAFT_112184"/>
<dbReference type="Pfam" id="PF20684">
    <property type="entry name" value="Fung_rhodopsin"/>
    <property type="match status" value="1"/>
</dbReference>
<protein>
    <recommendedName>
        <fullName evidence="8">Rhodopsin domain-containing protein</fullName>
    </recommendedName>
</protein>
<dbReference type="AlphaFoldDB" id="A0A1L9RIE1"/>
<dbReference type="Proteomes" id="UP000184383">
    <property type="component" value="Unassembled WGS sequence"/>
</dbReference>
<organism evidence="9 10">
    <name type="scientific">Aspergillus wentii DTO 134E9</name>
    <dbReference type="NCBI Taxonomy" id="1073089"/>
    <lineage>
        <taxon>Eukaryota</taxon>
        <taxon>Fungi</taxon>
        <taxon>Dikarya</taxon>
        <taxon>Ascomycota</taxon>
        <taxon>Pezizomycotina</taxon>
        <taxon>Eurotiomycetes</taxon>
        <taxon>Eurotiomycetidae</taxon>
        <taxon>Eurotiales</taxon>
        <taxon>Aspergillaceae</taxon>
        <taxon>Aspergillus</taxon>
        <taxon>Aspergillus subgen. Cremei</taxon>
    </lineage>
</organism>
<evidence type="ECO:0000256" key="4">
    <source>
        <dbReference type="ARBA" id="ARBA00023136"/>
    </source>
</evidence>
<feature type="transmembrane region" description="Helical" evidence="7">
    <location>
        <begin position="197"/>
        <end position="217"/>
    </location>
</feature>
<evidence type="ECO:0000259" key="8">
    <source>
        <dbReference type="Pfam" id="PF20684"/>
    </source>
</evidence>
<keyword evidence="3 7" id="KW-1133">Transmembrane helix</keyword>
<dbReference type="InterPro" id="IPR052337">
    <property type="entry name" value="SAT4-like"/>
</dbReference>
<evidence type="ECO:0000313" key="10">
    <source>
        <dbReference type="Proteomes" id="UP000184383"/>
    </source>
</evidence>
<keyword evidence="4 7" id="KW-0472">Membrane</keyword>
<feature type="transmembrane region" description="Helical" evidence="7">
    <location>
        <begin position="6"/>
        <end position="30"/>
    </location>
</feature>
<keyword evidence="2 7" id="KW-0812">Transmembrane</keyword>
<dbReference type="GO" id="GO:0016020">
    <property type="term" value="C:membrane"/>
    <property type="evidence" value="ECO:0007669"/>
    <property type="project" value="UniProtKB-SubCell"/>
</dbReference>
<proteinExistence type="inferred from homology"/>
<dbReference type="PANTHER" id="PTHR33048">
    <property type="entry name" value="PTH11-LIKE INTEGRAL MEMBRANE PROTEIN (AFU_ORTHOLOGUE AFUA_5G11245)"/>
    <property type="match status" value="1"/>
</dbReference>
<dbReference type="STRING" id="1073089.A0A1L9RIE1"/>
<evidence type="ECO:0000256" key="3">
    <source>
        <dbReference type="ARBA" id="ARBA00022989"/>
    </source>
</evidence>
<keyword evidence="10" id="KW-1185">Reference proteome</keyword>
<feature type="transmembrane region" description="Helical" evidence="7">
    <location>
        <begin position="42"/>
        <end position="65"/>
    </location>
</feature>
<dbReference type="OrthoDB" id="444631at2759"/>
<evidence type="ECO:0000256" key="6">
    <source>
        <dbReference type="SAM" id="MobiDB-lite"/>
    </source>
</evidence>
<feature type="domain" description="Rhodopsin" evidence="8">
    <location>
        <begin position="26"/>
        <end position="261"/>
    </location>
</feature>
<gene>
    <name evidence="9" type="ORF">ASPWEDRAFT_112184</name>
</gene>
<feature type="transmembrane region" description="Helical" evidence="7">
    <location>
        <begin position="85"/>
        <end position="107"/>
    </location>
</feature>
<accession>A0A1L9RIE1</accession>
<sequence>MAHSKAPVVTGVAVVFAILSFVVVTLRILSRIFIFRKVRLDDYLIIIASLLSWGFIGIGLAAVHNGLGHHMSDIDLADFQTYLKIIYVSSTFYLSCLGFVKCSVLVFYTHLENATLTRLSYIMLGVIVCQAGSFVIVAIFQCNPIRKAWSPTTLGSCVEINVFYMANAALNICTDVITYALPMKVIMQLDISRRQKIGILIILCFGLFACIASIIRITYIPAMLSSPDVTYVISDAMYWSIIETNTGILAASMPCFKAIFARFLPRLLGSSRGCKEDDASDATQSLRPDPWSQPDLPLPELPKARD</sequence>
<feature type="region of interest" description="Disordered" evidence="6">
    <location>
        <begin position="274"/>
        <end position="306"/>
    </location>
</feature>
<dbReference type="EMBL" id="KV878212">
    <property type="protein sequence ID" value="OJJ34696.1"/>
    <property type="molecule type" value="Genomic_DNA"/>
</dbReference>
<feature type="transmembrane region" description="Helical" evidence="7">
    <location>
        <begin position="119"/>
        <end position="140"/>
    </location>
</feature>
<dbReference type="RefSeq" id="XP_040688372.1">
    <property type="nucleotide sequence ID" value="XM_040828308.1"/>
</dbReference>
<comment type="subcellular location">
    <subcellularLocation>
        <location evidence="1">Membrane</location>
        <topology evidence="1">Multi-pass membrane protein</topology>
    </subcellularLocation>
</comment>
<evidence type="ECO:0000313" key="9">
    <source>
        <dbReference type="EMBL" id="OJJ34696.1"/>
    </source>
</evidence>